<proteinExistence type="predicted"/>
<dbReference type="InterPro" id="IPR037923">
    <property type="entry name" value="HTH-like"/>
</dbReference>
<sequence length="290" mass="33505">MAASIEKYEFKPGLPQEFEILDMAALYEAFADTLTAPHRTNFYHILWFQKGNPTHTIDFNPVATKPNSVLFLNKDAVQKFDKNGGFDGKVVLFTDGFFCKTEADTKFLQSTVLFNDLFSIAQIELEEIAQEFNQLFALLESEYKKGNDRYQPDILRNYLHNLLLVSEREKSKQHTSNLKKGADLDYVMLFKDFLEAGFRSQKQVSSYARQMLVTEKRLNQATTKILGKTPKEIIDDRVMLEAKRLLAHTTENVKEIGYGLGFEEPTNFIKYFRKHSNSTPIEFRENHSQA</sequence>
<reference evidence="5 6" key="1">
    <citation type="submission" date="2019-04" db="EMBL/GenBank/DDBJ databases">
        <title>Flavobacterium sp. strain DS2-A Genome sequencing and assembly.</title>
        <authorList>
            <person name="Kim I."/>
        </authorList>
    </citation>
    <scope>NUCLEOTIDE SEQUENCE [LARGE SCALE GENOMIC DNA]</scope>
    <source>
        <strain evidence="5 6">DS2-A</strain>
    </source>
</reference>
<feature type="domain" description="HTH araC/xylS-type" evidence="4">
    <location>
        <begin position="188"/>
        <end position="286"/>
    </location>
</feature>
<dbReference type="SMART" id="SM00342">
    <property type="entry name" value="HTH_ARAC"/>
    <property type="match status" value="1"/>
</dbReference>
<dbReference type="InterPro" id="IPR018060">
    <property type="entry name" value="HTH_AraC"/>
</dbReference>
<dbReference type="SUPFAM" id="SSF51215">
    <property type="entry name" value="Regulatory protein AraC"/>
    <property type="match status" value="1"/>
</dbReference>
<evidence type="ECO:0000313" key="6">
    <source>
        <dbReference type="Proteomes" id="UP000297407"/>
    </source>
</evidence>
<dbReference type="InterPro" id="IPR009057">
    <property type="entry name" value="Homeodomain-like_sf"/>
</dbReference>
<keyword evidence="6" id="KW-1185">Reference proteome</keyword>
<keyword evidence="3" id="KW-0804">Transcription</keyword>
<evidence type="ECO:0000256" key="1">
    <source>
        <dbReference type="ARBA" id="ARBA00023015"/>
    </source>
</evidence>
<protein>
    <submittedName>
        <fullName evidence="5">Helix-turn-helix domain-containing protein</fullName>
    </submittedName>
</protein>
<evidence type="ECO:0000313" key="5">
    <source>
        <dbReference type="EMBL" id="TGD59489.1"/>
    </source>
</evidence>
<dbReference type="GO" id="GO:0043565">
    <property type="term" value="F:sequence-specific DNA binding"/>
    <property type="evidence" value="ECO:0007669"/>
    <property type="project" value="InterPro"/>
</dbReference>
<dbReference type="Pfam" id="PF02311">
    <property type="entry name" value="AraC_binding"/>
    <property type="match status" value="1"/>
</dbReference>
<evidence type="ECO:0000256" key="3">
    <source>
        <dbReference type="ARBA" id="ARBA00023163"/>
    </source>
</evidence>
<dbReference type="OrthoDB" id="2666928at2"/>
<dbReference type="AlphaFoldDB" id="A0A4Z0LC73"/>
<dbReference type="SUPFAM" id="SSF46689">
    <property type="entry name" value="Homeodomain-like"/>
    <property type="match status" value="1"/>
</dbReference>
<keyword evidence="1" id="KW-0805">Transcription regulation</keyword>
<name>A0A4Z0LC73_9FLAO</name>
<dbReference type="RefSeq" id="WP_135524696.1">
    <property type="nucleotide sequence ID" value="NZ_SRLH01000001.1"/>
</dbReference>
<evidence type="ECO:0000259" key="4">
    <source>
        <dbReference type="PROSITE" id="PS01124"/>
    </source>
</evidence>
<gene>
    <name evidence="5" type="ORF">E4635_00715</name>
</gene>
<dbReference type="Gene3D" id="1.10.10.60">
    <property type="entry name" value="Homeodomain-like"/>
    <property type="match status" value="1"/>
</dbReference>
<organism evidence="5 6">
    <name type="scientific">Flavobacterium humi</name>
    <dbReference type="NCBI Taxonomy" id="2562683"/>
    <lineage>
        <taxon>Bacteria</taxon>
        <taxon>Pseudomonadati</taxon>
        <taxon>Bacteroidota</taxon>
        <taxon>Flavobacteriia</taxon>
        <taxon>Flavobacteriales</taxon>
        <taxon>Flavobacteriaceae</taxon>
        <taxon>Flavobacterium</taxon>
    </lineage>
</organism>
<dbReference type="PANTHER" id="PTHR43280">
    <property type="entry name" value="ARAC-FAMILY TRANSCRIPTIONAL REGULATOR"/>
    <property type="match status" value="1"/>
</dbReference>
<dbReference type="EMBL" id="SRLH01000001">
    <property type="protein sequence ID" value="TGD59489.1"/>
    <property type="molecule type" value="Genomic_DNA"/>
</dbReference>
<accession>A0A4Z0LC73</accession>
<dbReference type="PANTHER" id="PTHR43280:SF32">
    <property type="entry name" value="TRANSCRIPTIONAL REGULATORY PROTEIN"/>
    <property type="match status" value="1"/>
</dbReference>
<dbReference type="Proteomes" id="UP000297407">
    <property type="component" value="Unassembled WGS sequence"/>
</dbReference>
<evidence type="ECO:0000256" key="2">
    <source>
        <dbReference type="ARBA" id="ARBA00023125"/>
    </source>
</evidence>
<dbReference type="Pfam" id="PF12833">
    <property type="entry name" value="HTH_18"/>
    <property type="match status" value="1"/>
</dbReference>
<dbReference type="PROSITE" id="PS01124">
    <property type="entry name" value="HTH_ARAC_FAMILY_2"/>
    <property type="match status" value="1"/>
</dbReference>
<dbReference type="GO" id="GO:0003700">
    <property type="term" value="F:DNA-binding transcription factor activity"/>
    <property type="evidence" value="ECO:0007669"/>
    <property type="project" value="InterPro"/>
</dbReference>
<comment type="caution">
    <text evidence="5">The sequence shown here is derived from an EMBL/GenBank/DDBJ whole genome shotgun (WGS) entry which is preliminary data.</text>
</comment>
<dbReference type="InterPro" id="IPR003313">
    <property type="entry name" value="AraC-bd"/>
</dbReference>
<keyword evidence="2" id="KW-0238">DNA-binding</keyword>